<reference evidence="1" key="1">
    <citation type="submission" date="2021-03" db="EMBL/GenBank/DDBJ databases">
        <title>Draft genome sequence of rust myrtle Austropuccinia psidii MF-1, a brazilian biotype.</title>
        <authorList>
            <person name="Quecine M.C."/>
            <person name="Pachon D.M.R."/>
            <person name="Bonatelli M.L."/>
            <person name="Correr F.H."/>
            <person name="Franceschini L.M."/>
            <person name="Leite T.F."/>
            <person name="Margarido G.R.A."/>
            <person name="Almeida C.A."/>
            <person name="Ferrarezi J.A."/>
            <person name="Labate C.A."/>
        </authorList>
    </citation>
    <scope>NUCLEOTIDE SEQUENCE</scope>
    <source>
        <strain evidence="1">MF-1</strain>
    </source>
</reference>
<dbReference type="Proteomes" id="UP000765509">
    <property type="component" value="Unassembled WGS sequence"/>
</dbReference>
<organism evidence="1 2">
    <name type="scientific">Austropuccinia psidii MF-1</name>
    <dbReference type="NCBI Taxonomy" id="1389203"/>
    <lineage>
        <taxon>Eukaryota</taxon>
        <taxon>Fungi</taxon>
        <taxon>Dikarya</taxon>
        <taxon>Basidiomycota</taxon>
        <taxon>Pucciniomycotina</taxon>
        <taxon>Pucciniomycetes</taxon>
        <taxon>Pucciniales</taxon>
        <taxon>Sphaerophragmiaceae</taxon>
        <taxon>Austropuccinia</taxon>
    </lineage>
</organism>
<dbReference type="AlphaFoldDB" id="A0A9Q3PEH0"/>
<evidence type="ECO:0000313" key="1">
    <source>
        <dbReference type="EMBL" id="MBW0558290.1"/>
    </source>
</evidence>
<dbReference type="EMBL" id="AVOT02066489">
    <property type="protein sequence ID" value="MBW0558290.1"/>
    <property type="molecule type" value="Genomic_DNA"/>
</dbReference>
<accession>A0A9Q3PEH0</accession>
<evidence type="ECO:0000313" key="2">
    <source>
        <dbReference type="Proteomes" id="UP000765509"/>
    </source>
</evidence>
<comment type="caution">
    <text evidence="1">The sequence shown here is derived from an EMBL/GenBank/DDBJ whole genome shotgun (WGS) entry which is preliminary data.</text>
</comment>
<gene>
    <name evidence="1" type="ORF">O181_098005</name>
</gene>
<protein>
    <submittedName>
        <fullName evidence="1">Uncharacterized protein</fullName>
    </submittedName>
</protein>
<name>A0A9Q3PEH0_9BASI</name>
<proteinExistence type="predicted"/>
<sequence>MDWVTGLVPGGKENYNAYLIIVDSFSKSMRCLPFHEKDTAISHLKYRVRGLTPSNGYAKCSSKSGIFNGTRQTELAPILLKLWSNSDQIRLNKTFTSHLTSTVLV</sequence>
<keyword evidence="2" id="KW-1185">Reference proteome</keyword>